<comment type="caution">
    <text evidence="2">The sequence shown here is derived from an EMBL/GenBank/DDBJ whole genome shotgun (WGS) entry which is preliminary data.</text>
</comment>
<feature type="transmembrane region" description="Helical" evidence="1">
    <location>
        <begin position="97"/>
        <end position="123"/>
    </location>
</feature>
<dbReference type="EMBL" id="QGKV02001507">
    <property type="protein sequence ID" value="KAF3534622.1"/>
    <property type="molecule type" value="Genomic_DNA"/>
</dbReference>
<evidence type="ECO:0000313" key="3">
    <source>
        <dbReference type="Proteomes" id="UP000266723"/>
    </source>
</evidence>
<feature type="transmembrane region" description="Helical" evidence="1">
    <location>
        <begin position="55"/>
        <end position="77"/>
    </location>
</feature>
<sequence>MRCFSSSPKNTHHLLLFFIAFFTLRFLSLVVFEVVFLVVGLPLILPSRLGFQDKVLAFIAACVSVALSFAMFVTPSLDIVLLRLCSVDLENCFWSQVWAHVFRGLVPFFLTHVVLFFPCFLWYKCAVDVRSFQGS</sequence>
<proteinExistence type="predicted"/>
<evidence type="ECO:0000313" key="2">
    <source>
        <dbReference type="EMBL" id="KAF3534622.1"/>
    </source>
</evidence>
<dbReference type="Proteomes" id="UP000266723">
    <property type="component" value="Unassembled WGS sequence"/>
</dbReference>
<keyword evidence="1" id="KW-0472">Membrane</keyword>
<keyword evidence="3" id="KW-1185">Reference proteome</keyword>
<gene>
    <name evidence="2" type="ORF">DY000_02043472</name>
</gene>
<organism evidence="2 3">
    <name type="scientific">Brassica cretica</name>
    <name type="common">Mustard</name>
    <dbReference type="NCBI Taxonomy" id="69181"/>
    <lineage>
        <taxon>Eukaryota</taxon>
        <taxon>Viridiplantae</taxon>
        <taxon>Streptophyta</taxon>
        <taxon>Embryophyta</taxon>
        <taxon>Tracheophyta</taxon>
        <taxon>Spermatophyta</taxon>
        <taxon>Magnoliopsida</taxon>
        <taxon>eudicotyledons</taxon>
        <taxon>Gunneridae</taxon>
        <taxon>Pentapetalae</taxon>
        <taxon>rosids</taxon>
        <taxon>malvids</taxon>
        <taxon>Brassicales</taxon>
        <taxon>Brassicaceae</taxon>
        <taxon>Brassiceae</taxon>
        <taxon>Brassica</taxon>
    </lineage>
</organism>
<name>A0ABQ7BQQ7_BRACR</name>
<protein>
    <recommendedName>
        <fullName evidence="4">Mannosyltransferase</fullName>
    </recommendedName>
</protein>
<keyword evidence="1" id="KW-0812">Transmembrane</keyword>
<reference evidence="2 3" key="1">
    <citation type="journal article" date="2020" name="BMC Genomics">
        <title>Intraspecific diversification of the crop wild relative Brassica cretica Lam. using demographic model selection.</title>
        <authorList>
            <person name="Kioukis A."/>
            <person name="Michalopoulou V.A."/>
            <person name="Briers L."/>
            <person name="Pirintsos S."/>
            <person name="Studholme D.J."/>
            <person name="Pavlidis P."/>
            <person name="Sarris P.F."/>
        </authorList>
    </citation>
    <scope>NUCLEOTIDE SEQUENCE [LARGE SCALE GENOMIC DNA]</scope>
    <source>
        <strain evidence="3">cv. PFS-1207/04</strain>
    </source>
</reference>
<evidence type="ECO:0008006" key="4">
    <source>
        <dbReference type="Google" id="ProtNLM"/>
    </source>
</evidence>
<keyword evidence="1" id="KW-1133">Transmembrane helix</keyword>
<evidence type="ECO:0000256" key="1">
    <source>
        <dbReference type="SAM" id="Phobius"/>
    </source>
</evidence>
<feature type="transmembrane region" description="Helical" evidence="1">
    <location>
        <begin position="14"/>
        <end position="43"/>
    </location>
</feature>
<accession>A0ABQ7BQQ7</accession>